<dbReference type="OrthoDB" id="5861587at2759"/>
<proteinExistence type="predicted"/>
<feature type="compositionally biased region" description="Low complexity" evidence="1">
    <location>
        <begin position="69"/>
        <end position="88"/>
    </location>
</feature>
<organism evidence="2 3">
    <name type="scientific">Acanthocheilonema viteae</name>
    <name type="common">Filarial nematode worm</name>
    <name type="synonym">Dipetalonema viteae</name>
    <dbReference type="NCBI Taxonomy" id="6277"/>
    <lineage>
        <taxon>Eukaryota</taxon>
        <taxon>Metazoa</taxon>
        <taxon>Ecdysozoa</taxon>
        <taxon>Nematoda</taxon>
        <taxon>Chromadorea</taxon>
        <taxon>Rhabditida</taxon>
        <taxon>Spirurina</taxon>
        <taxon>Spiruromorpha</taxon>
        <taxon>Filarioidea</taxon>
        <taxon>Onchocercidae</taxon>
        <taxon>Acanthocheilonema</taxon>
    </lineage>
</organism>
<accession>A0A498SSZ4</accession>
<feature type="region of interest" description="Disordered" evidence="1">
    <location>
        <begin position="28"/>
        <end position="88"/>
    </location>
</feature>
<sequence length="190" mass="21291">MAMAPKVSVDKTFIAPETLKYQRHKYDKIKEQQGQSSQQQQYLQVPQQSSSSYDYCNNYQDGSAYQQNASSSKQQSASSSPSITLSSPKLTFGESLRESLRDLYVPKFLSNLRKSASEISLVLEAVRSGPTSTDLQTHGVSLTPATKKPVVGDNTSKSIRGPTVKKRKRHNALVAWHNYSPHHLNKQIRY</sequence>
<name>A0A498SSZ4_ACAVI</name>
<dbReference type="Proteomes" id="UP000276991">
    <property type="component" value="Unassembled WGS sequence"/>
</dbReference>
<dbReference type="EMBL" id="UPTC01004479">
    <property type="protein sequence ID" value="VBB34969.1"/>
    <property type="molecule type" value="Genomic_DNA"/>
</dbReference>
<feature type="compositionally biased region" description="Low complexity" evidence="1">
    <location>
        <begin position="32"/>
        <end position="52"/>
    </location>
</feature>
<evidence type="ECO:0000313" key="2">
    <source>
        <dbReference type="EMBL" id="VBB34969.1"/>
    </source>
</evidence>
<dbReference type="AlphaFoldDB" id="A0A498SSZ4"/>
<protein>
    <submittedName>
        <fullName evidence="2">Uncharacterized protein</fullName>
    </submittedName>
</protein>
<gene>
    <name evidence="2" type="ORF">NAV_LOCUS9760</name>
</gene>
<evidence type="ECO:0000313" key="3">
    <source>
        <dbReference type="Proteomes" id="UP000276991"/>
    </source>
</evidence>
<feature type="non-terminal residue" evidence="2">
    <location>
        <position position="190"/>
    </location>
</feature>
<feature type="compositionally biased region" description="Polar residues" evidence="1">
    <location>
        <begin position="53"/>
        <end position="68"/>
    </location>
</feature>
<evidence type="ECO:0000256" key="1">
    <source>
        <dbReference type="SAM" id="MobiDB-lite"/>
    </source>
</evidence>
<reference evidence="2 3" key="1">
    <citation type="submission" date="2018-08" db="EMBL/GenBank/DDBJ databases">
        <authorList>
            <person name="Laetsch R D."/>
            <person name="Stevens L."/>
            <person name="Kumar S."/>
            <person name="Blaxter L. M."/>
        </authorList>
    </citation>
    <scope>NUCLEOTIDE SEQUENCE [LARGE SCALE GENOMIC DNA]</scope>
</reference>
<keyword evidence="3" id="KW-1185">Reference proteome</keyword>